<dbReference type="EMBL" id="CP016374">
    <property type="protein sequence ID" value="AQX01034.1"/>
    <property type="molecule type" value="Genomic_DNA"/>
</dbReference>
<evidence type="ECO:0000313" key="3">
    <source>
        <dbReference type="Proteomes" id="UP000190848"/>
    </source>
</evidence>
<dbReference type="AlphaFoldDB" id="A0AAU8UTD2"/>
<organism evidence="2 3">
    <name type="scientific">Elizabethkingia anophelis</name>
    <dbReference type="NCBI Taxonomy" id="1117645"/>
    <lineage>
        <taxon>Bacteria</taxon>
        <taxon>Pseudomonadati</taxon>
        <taxon>Bacteroidota</taxon>
        <taxon>Flavobacteriia</taxon>
        <taxon>Flavobacteriales</taxon>
        <taxon>Weeksellaceae</taxon>
        <taxon>Elizabethkingia</taxon>
    </lineage>
</organism>
<feature type="signal peptide" evidence="1">
    <location>
        <begin position="1"/>
        <end position="26"/>
    </location>
</feature>
<feature type="chain" id="PRO_5043426070" description="DUF4374 domain-containing protein" evidence="1">
    <location>
        <begin position="27"/>
        <end position="448"/>
    </location>
</feature>
<evidence type="ECO:0000313" key="2">
    <source>
        <dbReference type="EMBL" id="AQX01034.1"/>
    </source>
</evidence>
<keyword evidence="1" id="KW-0732">Signal</keyword>
<name>A0AAU8UTD2_9FLAO</name>
<evidence type="ECO:0008006" key="4">
    <source>
        <dbReference type="Google" id="ProtNLM"/>
    </source>
</evidence>
<sequence length="448" mass="48561">MKKRFTIITKAIFAAGVILFSYSCTNSENVDIEETNPGLQDRWITIAGSMQGTSPGDGNGGMLVYSVNLKDAKDASKEFSIFDNGFLIPSNRTARISSSNDGKYIYNIPYTGDNGGILTKLLVNGGNGFTPEGNSVSIAQYATTSPRWGKLSDGNTGVATNVANVINTSSSSGAYVNTRGDATLVSFNLQNPAINTVETYKVPLTQVEEALGHYIFRLDGAVLNRAGDKLILGVWMGKIDPATGRPQSGTYERLGSKSVVVDYPSLRNPTVITSTVGFGDTSGYRSMNSFLAEDGYIYQATQRDPKGGHILRINANNEYDNSYTFNLDNALGETGVSVDNWKYVGDGIAYFMYTSNQSQMSPVTRQSQSFLARLNLNTRTATKVNLPYDTDMYFFQYQNMLLVEDELVIPVAAVGKEGAIYTINRRTGAITKGATLKNLAGAQFIGAF</sequence>
<reference evidence="2 3" key="1">
    <citation type="submission" date="2016-07" db="EMBL/GenBank/DDBJ databases">
        <title>Revisiting the taxonomy of the Elizabethkingia Genus using Whole-Genome Sequencing, Optical Mapping, and MALDI-TOF, along with proposal of three novel Elizabethkingia species: Elizabethkingia bruuniana sp. nov., Elizabethkingia ursingii sp. nov., and Elizabethkingia occulta sp. nov.</title>
        <authorList>
            <person name="Nicholson A.C."/>
        </authorList>
    </citation>
    <scope>NUCLEOTIDE SEQUENCE [LARGE SCALE GENOMIC DNA]</scope>
    <source>
        <strain evidence="2 3">F3201</strain>
    </source>
</reference>
<proteinExistence type="predicted"/>
<evidence type="ECO:0000256" key="1">
    <source>
        <dbReference type="SAM" id="SignalP"/>
    </source>
</evidence>
<dbReference type="PROSITE" id="PS51257">
    <property type="entry name" value="PROKAR_LIPOPROTEIN"/>
    <property type="match status" value="1"/>
</dbReference>
<dbReference type="Proteomes" id="UP000190848">
    <property type="component" value="Chromosome"/>
</dbReference>
<accession>A0AAU8UTD2</accession>
<gene>
    <name evidence="2" type="ORF">BBD32_05980</name>
</gene>
<protein>
    <recommendedName>
        <fullName evidence="4">DUF4374 domain-containing protein</fullName>
    </recommendedName>
</protein>
<dbReference type="RefSeq" id="WP_034846913.1">
    <property type="nucleotide sequence ID" value="NZ_CP016374.1"/>
</dbReference>